<dbReference type="InterPro" id="IPR001660">
    <property type="entry name" value="SAM"/>
</dbReference>
<feature type="domain" description="SAM" evidence="2">
    <location>
        <begin position="49"/>
        <end position="115"/>
    </location>
</feature>
<feature type="compositionally biased region" description="Low complexity" evidence="1">
    <location>
        <begin position="212"/>
        <end position="235"/>
    </location>
</feature>
<dbReference type="RefSeq" id="XP_004336560.1">
    <property type="nucleotide sequence ID" value="XM_004336512.1"/>
</dbReference>
<sequence>MSINELFSATFNSLRRARSAAATGRKAERALLAHHHEEVAAEWPAVSEWTRKQVRAYFKRQLQLDEYVGALRRAKVDGARLVALHHANALYTTLGVTKIGHKKKLMVALRGLLQAQADASSWPAVDAAAADGDHQRPCGDGGGGGNAGLRVRRATMAAADDQHDHHHHNNRGKNENDEVVVAGAAKDERTKATTTTTVVVPPPLDWAKLQRSRSSPVDDAVSVVSSSESADSPRSQHSPRPATTRSAGRSPRPHLAAHPIVRTGSRVHINIRDLALPPTFGSAVVPAVSTMSHDTASTSTNAAWSVPVSPAGSHVFGAITPSSSSSSSPPPSANIQHLHLHRQSAAPTCTTLAYSRAFGGVAVKCVYGDDVSMLRFHFAGVCTESGDDSDSESDSESESDSDSDSDDDEQKEEADKLHFVELRDTIRTAYGRNLRVKYSDRDGDTINIDSDASLNYAFNDWRGQIGLVDHHHQKATTSWRLHLHDFDDDHHHGHHGSSLSSASSLSSPSSSSSLFLASSTVHDTVVETQTRSKLYK</sequence>
<dbReference type="SMART" id="SM00454">
    <property type="entry name" value="SAM"/>
    <property type="match status" value="1"/>
</dbReference>
<dbReference type="AlphaFoldDB" id="L8GNI9"/>
<evidence type="ECO:0000313" key="3">
    <source>
        <dbReference type="EMBL" id="ELR14547.1"/>
    </source>
</evidence>
<evidence type="ECO:0000259" key="2">
    <source>
        <dbReference type="PROSITE" id="PS50105"/>
    </source>
</evidence>
<dbReference type="GeneID" id="14915162"/>
<feature type="compositionally biased region" description="Polar residues" evidence="1">
    <location>
        <begin position="236"/>
        <end position="247"/>
    </location>
</feature>
<gene>
    <name evidence="3" type="ORF">ACA1_077780</name>
</gene>
<protein>
    <submittedName>
        <fullName evidence="3">SAM domain (Sterile alpha motif) domain containing protein</fullName>
    </submittedName>
</protein>
<dbReference type="SUPFAM" id="SSF47769">
    <property type="entry name" value="SAM/Pointed domain"/>
    <property type="match status" value="1"/>
</dbReference>
<keyword evidence="4" id="KW-1185">Reference proteome</keyword>
<feature type="compositionally biased region" description="Acidic residues" evidence="1">
    <location>
        <begin position="385"/>
        <end position="412"/>
    </location>
</feature>
<dbReference type="PROSITE" id="PS50105">
    <property type="entry name" value="SAM_DOMAIN"/>
    <property type="match status" value="1"/>
</dbReference>
<dbReference type="VEuPathDB" id="AmoebaDB:ACA1_077780"/>
<dbReference type="OrthoDB" id="196165at2759"/>
<proteinExistence type="predicted"/>
<dbReference type="KEGG" id="acan:ACA1_077780"/>
<reference evidence="3 4" key="1">
    <citation type="journal article" date="2013" name="Genome Biol.">
        <title>Genome of Acanthamoeba castellanii highlights extensive lateral gene transfer and early evolution of tyrosine kinase signaling.</title>
        <authorList>
            <person name="Clarke M."/>
            <person name="Lohan A.J."/>
            <person name="Liu B."/>
            <person name="Lagkouvardos I."/>
            <person name="Roy S."/>
            <person name="Zafar N."/>
            <person name="Bertelli C."/>
            <person name="Schilde C."/>
            <person name="Kianianmomeni A."/>
            <person name="Burglin T.R."/>
            <person name="Frech C."/>
            <person name="Turcotte B."/>
            <person name="Kopec K.O."/>
            <person name="Synnott J.M."/>
            <person name="Choo C."/>
            <person name="Paponov I."/>
            <person name="Finkler A."/>
            <person name="Soon Heng Tan C."/>
            <person name="Hutchins A.P."/>
            <person name="Weinmeier T."/>
            <person name="Rattei T."/>
            <person name="Chu J.S."/>
            <person name="Gimenez G."/>
            <person name="Irimia M."/>
            <person name="Rigden D.J."/>
            <person name="Fitzpatrick D.A."/>
            <person name="Lorenzo-Morales J."/>
            <person name="Bateman A."/>
            <person name="Chiu C.H."/>
            <person name="Tang P."/>
            <person name="Hegemann P."/>
            <person name="Fromm H."/>
            <person name="Raoult D."/>
            <person name="Greub G."/>
            <person name="Miranda-Saavedra D."/>
            <person name="Chen N."/>
            <person name="Nash P."/>
            <person name="Ginger M.L."/>
            <person name="Horn M."/>
            <person name="Schaap P."/>
            <person name="Caler L."/>
            <person name="Loftus B."/>
        </authorList>
    </citation>
    <scope>NUCLEOTIDE SEQUENCE [LARGE SCALE GENOMIC DNA]</scope>
    <source>
        <strain evidence="3 4">Neff</strain>
    </source>
</reference>
<organism evidence="3 4">
    <name type="scientific">Acanthamoeba castellanii (strain ATCC 30010 / Neff)</name>
    <dbReference type="NCBI Taxonomy" id="1257118"/>
    <lineage>
        <taxon>Eukaryota</taxon>
        <taxon>Amoebozoa</taxon>
        <taxon>Discosea</taxon>
        <taxon>Longamoebia</taxon>
        <taxon>Centramoebida</taxon>
        <taxon>Acanthamoebidae</taxon>
        <taxon>Acanthamoeba</taxon>
    </lineage>
</organism>
<name>L8GNI9_ACACF</name>
<feature type="region of interest" description="Disordered" evidence="1">
    <location>
        <begin position="157"/>
        <end position="178"/>
    </location>
</feature>
<dbReference type="EMBL" id="KB008051">
    <property type="protein sequence ID" value="ELR14547.1"/>
    <property type="molecule type" value="Genomic_DNA"/>
</dbReference>
<dbReference type="Gene3D" id="1.10.150.50">
    <property type="entry name" value="Transcription Factor, Ets-1"/>
    <property type="match status" value="1"/>
</dbReference>
<dbReference type="Gene3D" id="3.10.20.90">
    <property type="entry name" value="Phosphatidylinositol 3-kinase Catalytic Subunit, Chain A, domain 1"/>
    <property type="match status" value="1"/>
</dbReference>
<dbReference type="SUPFAM" id="SSF54277">
    <property type="entry name" value="CAD &amp; PB1 domains"/>
    <property type="match status" value="1"/>
</dbReference>
<dbReference type="Pfam" id="PF07647">
    <property type="entry name" value="SAM_2"/>
    <property type="match status" value="1"/>
</dbReference>
<evidence type="ECO:0000256" key="1">
    <source>
        <dbReference type="SAM" id="MobiDB-lite"/>
    </source>
</evidence>
<evidence type="ECO:0000313" key="4">
    <source>
        <dbReference type="Proteomes" id="UP000011083"/>
    </source>
</evidence>
<dbReference type="Proteomes" id="UP000011083">
    <property type="component" value="Unassembled WGS sequence"/>
</dbReference>
<accession>L8GNI9</accession>
<feature type="region of interest" description="Disordered" evidence="1">
    <location>
        <begin position="209"/>
        <end position="258"/>
    </location>
</feature>
<dbReference type="InterPro" id="IPR013761">
    <property type="entry name" value="SAM/pointed_sf"/>
</dbReference>
<feature type="region of interest" description="Disordered" evidence="1">
    <location>
        <begin position="383"/>
        <end position="416"/>
    </location>
</feature>